<name>A0A2Z4JSC4_9BURK</name>
<evidence type="ECO:0000256" key="2">
    <source>
        <dbReference type="ARBA" id="ARBA00022679"/>
    </source>
</evidence>
<accession>A0A2Z4JSC4</accession>
<keyword evidence="2 5" id="KW-0808">Transferase</keyword>
<reference evidence="6" key="1">
    <citation type="submission" date="2018-06" db="EMBL/GenBank/DDBJ databases">
        <title>Description of a new Polynucleobacter species.</title>
        <authorList>
            <person name="Hahn M.W."/>
        </authorList>
    </citation>
    <scope>NUCLEOTIDE SEQUENCE [LARGE SCALE GENOMIC DNA]</scope>
    <source>
        <strain evidence="6">MG-25-Pas1-D2</strain>
    </source>
</reference>
<dbReference type="InterPro" id="IPR001451">
    <property type="entry name" value="Hexapep"/>
</dbReference>
<dbReference type="SUPFAM" id="SSF51161">
    <property type="entry name" value="Trimeric LpxA-like enzymes"/>
    <property type="match status" value="1"/>
</dbReference>
<dbReference type="Pfam" id="PF00132">
    <property type="entry name" value="Hexapep"/>
    <property type="match status" value="1"/>
</dbReference>
<dbReference type="PANTHER" id="PTHR23416">
    <property type="entry name" value="SIALIC ACID SYNTHASE-RELATED"/>
    <property type="match status" value="1"/>
</dbReference>
<dbReference type="Proteomes" id="UP000248592">
    <property type="component" value="Chromosome"/>
</dbReference>
<dbReference type="PROSITE" id="PS00101">
    <property type="entry name" value="HEXAPEP_TRANSFERASES"/>
    <property type="match status" value="1"/>
</dbReference>
<evidence type="ECO:0000256" key="4">
    <source>
        <dbReference type="ARBA" id="ARBA00023315"/>
    </source>
</evidence>
<keyword evidence="4" id="KW-0012">Acyltransferase</keyword>
<evidence type="ECO:0000256" key="1">
    <source>
        <dbReference type="ARBA" id="ARBA00007274"/>
    </source>
</evidence>
<organism evidence="5 6">
    <name type="scientific">Polynucleobacter paneuropaeus</name>
    <dbReference type="NCBI Taxonomy" id="2527775"/>
    <lineage>
        <taxon>Bacteria</taxon>
        <taxon>Pseudomonadati</taxon>
        <taxon>Pseudomonadota</taxon>
        <taxon>Betaproteobacteria</taxon>
        <taxon>Burkholderiales</taxon>
        <taxon>Burkholderiaceae</taxon>
        <taxon>Polynucleobacter</taxon>
    </lineage>
</organism>
<dbReference type="RefSeq" id="WP_112294310.1">
    <property type="nucleotide sequence ID" value="NZ_CBCSBS010000003.1"/>
</dbReference>
<evidence type="ECO:0000313" key="5">
    <source>
        <dbReference type="EMBL" id="AWW49202.1"/>
    </source>
</evidence>
<dbReference type="InterPro" id="IPR018357">
    <property type="entry name" value="Hexapep_transf_CS"/>
</dbReference>
<proteinExistence type="inferred from homology"/>
<evidence type="ECO:0000256" key="3">
    <source>
        <dbReference type="ARBA" id="ARBA00022737"/>
    </source>
</evidence>
<dbReference type="EMBL" id="CP030085">
    <property type="protein sequence ID" value="AWW49202.1"/>
    <property type="molecule type" value="Genomic_DNA"/>
</dbReference>
<dbReference type="InterPro" id="IPR051159">
    <property type="entry name" value="Hexapeptide_acetyltransf"/>
</dbReference>
<comment type="similarity">
    <text evidence="1">Belongs to the transferase hexapeptide repeat family.</text>
</comment>
<dbReference type="InterPro" id="IPR011004">
    <property type="entry name" value="Trimer_LpxA-like_sf"/>
</dbReference>
<gene>
    <name evidence="5" type="ORF">Pas1_01710</name>
</gene>
<dbReference type="Gene3D" id="2.160.10.10">
    <property type="entry name" value="Hexapeptide repeat proteins"/>
    <property type="match status" value="1"/>
</dbReference>
<dbReference type="AlphaFoldDB" id="A0A2Z4JSC4"/>
<keyword evidence="3" id="KW-0677">Repeat</keyword>
<dbReference type="GO" id="GO:0008374">
    <property type="term" value="F:O-acyltransferase activity"/>
    <property type="evidence" value="ECO:0007669"/>
    <property type="project" value="TreeGrafter"/>
</dbReference>
<evidence type="ECO:0000313" key="6">
    <source>
        <dbReference type="Proteomes" id="UP000248592"/>
    </source>
</evidence>
<dbReference type="PANTHER" id="PTHR23416:SF23">
    <property type="entry name" value="ACETYLTRANSFERASE C18B11.09C-RELATED"/>
    <property type="match status" value="1"/>
</dbReference>
<protein>
    <submittedName>
        <fullName evidence="5">Transferase</fullName>
    </submittedName>
</protein>
<dbReference type="GO" id="GO:0005829">
    <property type="term" value="C:cytosol"/>
    <property type="evidence" value="ECO:0007669"/>
    <property type="project" value="TreeGrafter"/>
</dbReference>
<sequence length="164" mass="17375">MIRHIFNIIFCLLPPTRFFSFRNCMLKIAGIRVGSHTSFCGRSWIYGRGKLTIGNHTWIGPGAVIFTNTEAEIFIGNNCDVGPGVEFITGSHRIGYSSRRAGEGFAKSIKVGDGVWIGAKSIILGGVTIGAGSIIAAGSLVRADVPNNCLVAGVPGVIKKKLGL</sequence>